<keyword evidence="3" id="KW-0997">Cell inner membrane</keyword>
<feature type="transmembrane region" description="Helical" evidence="7">
    <location>
        <begin position="34"/>
        <end position="53"/>
    </location>
</feature>
<dbReference type="CDD" id="cd07984">
    <property type="entry name" value="LPLAT_LABLAT-like"/>
    <property type="match status" value="1"/>
</dbReference>
<dbReference type="Pfam" id="PF03279">
    <property type="entry name" value="Lip_A_acyltrans"/>
    <property type="match status" value="1"/>
</dbReference>
<evidence type="ECO:0000256" key="1">
    <source>
        <dbReference type="ARBA" id="ARBA00004533"/>
    </source>
</evidence>
<accession>A0A1D2QPW2</accession>
<dbReference type="STRING" id="62101.AB835_07910"/>
<keyword evidence="4" id="KW-0808">Transferase</keyword>
<keyword evidence="5 7" id="KW-0472">Membrane</keyword>
<organism evidence="8 9">
    <name type="scientific">Candidatus Endobugula sertula</name>
    <name type="common">Bugula neritina bacterial symbiont</name>
    <dbReference type="NCBI Taxonomy" id="62101"/>
    <lineage>
        <taxon>Bacteria</taxon>
        <taxon>Pseudomonadati</taxon>
        <taxon>Pseudomonadota</taxon>
        <taxon>Gammaproteobacteria</taxon>
        <taxon>Cellvibrionales</taxon>
        <taxon>Cellvibrionaceae</taxon>
        <taxon>Candidatus Endobugula</taxon>
    </lineage>
</organism>
<evidence type="ECO:0008006" key="10">
    <source>
        <dbReference type="Google" id="ProtNLM"/>
    </source>
</evidence>
<dbReference type="Proteomes" id="UP000242502">
    <property type="component" value="Unassembled WGS sequence"/>
</dbReference>
<evidence type="ECO:0000256" key="2">
    <source>
        <dbReference type="ARBA" id="ARBA00022475"/>
    </source>
</evidence>
<comment type="caution">
    <text evidence="8">The sequence shown here is derived from an EMBL/GenBank/DDBJ whole genome shotgun (WGS) entry which is preliminary data.</text>
</comment>
<dbReference type="PIRSF" id="PIRSF028561">
    <property type="entry name" value="Ac_Trasf"/>
    <property type="match status" value="1"/>
</dbReference>
<evidence type="ECO:0000313" key="8">
    <source>
        <dbReference type="EMBL" id="ODS23629.1"/>
    </source>
</evidence>
<gene>
    <name evidence="8" type="ORF">AB835_07910</name>
</gene>
<keyword evidence="2" id="KW-1003">Cell membrane</keyword>
<dbReference type="InterPro" id="IPR004960">
    <property type="entry name" value="LipA_acyltrans"/>
</dbReference>
<name>A0A1D2QPW2_9GAMM</name>
<protein>
    <recommendedName>
        <fullName evidence="10">Acyltransferase</fullName>
    </recommendedName>
</protein>
<sequence length="320" mass="37301">MIEEKTKNEDTHWLQIQELGVLQGMRFMFFIYRWLGRGIFKICLYPVIVYFFLTKKQARQASTEFLFRIRTQGGIPQDANIYYWSFKHFLQFGENLLDKLAAWSGDIREKDIEFYQLDKFSQLVNERKGALVIVSHLGNQEVCRALASANPQITLNILVHTKHAKKFNLLLEETNNNSRLHLIQVTEVKPSTAMMLREKLDAGEVVVIAGDRTPVNGGRQSMVSFLDAPAAFPQGPYILASVLHCPVYLMFATKNNQNYKIFFEPFTDKICLKRQSREADLSFWAQKFADRLSHYTLQFPLQWNNFYHFWGADSTFSDKR</sequence>
<keyword evidence="6" id="KW-0012">Acyltransferase</keyword>
<evidence type="ECO:0000313" key="9">
    <source>
        <dbReference type="Proteomes" id="UP000242502"/>
    </source>
</evidence>
<reference evidence="8 9" key="1">
    <citation type="journal article" date="2016" name="Appl. Environ. Microbiol.">
        <title>Lack of Overt Genome Reduction in the Bryostatin-Producing Bryozoan Symbiont "Candidatus Endobugula sertula".</title>
        <authorList>
            <person name="Miller I.J."/>
            <person name="Vanee N."/>
            <person name="Fong S.S."/>
            <person name="Lim-Fong G.E."/>
            <person name="Kwan J.C."/>
        </authorList>
    </citation>
    <scope>NUCLEOTIDE SEQUENCE [LARGE SCALE GENOMIC DNA]</scope>
    <source>
        <strain evidence="8">AB1-4</strain>
    </source>
</reference>
<dbReference type="GO" id="GO:0016746">
    <property type="term" value="F:acyltransferase activity"/>
    <property type="evidence" value="ECO:0007669"/>
    <property type="project" value="UniProtKB-KW"/>
</dbReference>
<proteinExistence type="predicted"/>
<evidence type="ECO:0000256" key="3">
    <source>
        <dbReference type="ARBA" id="ARBA00022519"/>
    </source>
</evidence>
<evidence type="ECO:0000256" key="6">
    <source>
        <dbReference type="ARBA" id="ARBA00023315"/>
    </source>
</evidence>
<evidence type="ECO:0000256" key="4">
    <source>
        <dbReference type="ARBA" id="ARBA00022679"/>
    </source>
</evidence>
<dbReference type="AlphaFoldDB" id="A0A1D2QPW2"/>
<dbReference type="PANTHER" id="PTHR30606:SF9">
    <property type="entry name" value="LIPID A BIOSYNTHESIS LAUROYLTRANSFERASE"/>
    <property type="match status" value="1"/>
</dbReference>
<keyword evidence="7" id="KW-1133">Transmembrane helix</keyword>
<dbReference type="GO" id="GO:0005886">
    <property type="term" value="C:plasma membrane"/>
    <property type="evidence" value="ECO:0007669"/>
    <property type="project" value="UniProtKB-SubCell"/>
</dbReference>
<dbReference type="GO" id="GO:0009247">
    <property type="term" value="P:glycolipid biosynthetic process"/>
    <property type="evidence" value="ECO:0007669"/>
    <property type="project" value="UniProtKB-ARBA"/>
</dbReference>
<dbReference type="InterPro" id="IPR014548">
    <property type="entry name" value="Ac_Trasf"/>
</dbReference>
<dbReference type="EMBL" id="MDLC01000024">
    <property type="protein sequence ID" value="ODS23629.1"/>
    <property type="molecule type" value="Genomic_DNA"/>
</dbReference>
<comment type="subcellular location">
    <subcellularLocation>
        <location evidence="1">Cell inner membrane</location>
    </subcellularLocation>
</comment>
<dbReference type="PANTHER" id="PTHR30606">
    <property type="entry name" value="LIPID A BIOSYNTHESIS LAUROYL ACYLTRANSFERASE"/>
    <property type="match status" value="1"/>
</dbReference>
<keyword evidence="7" id="KW-0812">Transmembrane</keyword>
<evidence type="ECO:0000256" key="5">
    <source>
        <dbReference type="ARBA" id="ARBA00023136"/>
    </source>
</evidence>
<evidence type="ECO:0000256" key="7">
    <source>
        <dbReference type="SAM" id="Phobius"/>
    </source>
</evidence>